<organism evidence="3 4">
    <name type="scientific">Agrococcus jenensis</name>
    <dbReference type="NCBI Taxonomy" id="46353"/>
    <lineage>
        <taxon>Bacteria</taxon>
        <taxon>Bacillati</taxon>
        <taxon>Actinomycetota</taxon>
        <taxon>Actinomycetes</taxon>
        <taxon>Micrococcales</taxon>
        <taxon>Microbacteriaceae</taxon>
        <taxon>Agrococcus</taxon>
    </lineage>
</organism>
<feature type="compositionally biased region" description="Basic residues" evidence="1">
    <location>
        <begin position="151"/>
        <end position="163"/>
    </location>
</feature>
<feature type="domain" description="IrrE N-terminal-like" evidence="2">
    <location>
        <begin position="44"/>
        <end position="126"/>
    </location>
</feature>
<feature type="compositionally biased region" description="Low complexity" evidence="1">
    <location>
        <begin position="141"/>
        <end position="150"/>
    </location>
</feature>
<evidence type="ECO:0000313" key="4">
    <source>
        <dbReference type="Proteomes" id="UP000275456"/>
    </source>
</evidence>
<gene>
    <name evidence="3" type="ORF">EDD26_1414</name>
</gene>
<comment type="caution">
    <text evidence="3">The sequence shown here is derived from an EMBL/GenBank/DDBJ whole genome shotgun (WGS) entry which is preliminary data.</text>
</comment>
<dbReference type="Gene3D" id="1.10.10.2910">
    <property type="match status" value="1"/>
</dbReference>
<feature type="region of interest" description="Disordered" evidence="1">
    <location>
        <begin position="137"/>
        <end position="163"/>
    </location>
</feature>
<accession>A0A3N2ASM0</accession>
<evidence type="ECO:0000259" key="2">
    <source>
        <dbReference type="Pfam" id="PF06114"/>
    </source>
</evidence>
<dbReference type="OrthoDB" id="9793864at2"/>
<sequence>MDLRRGAAALAGTSPTLTELVALCREAGVEMRVARLPPDWLGAYDDAGRRILLARGLTPVEQRCVLAHELGHALHGHAGGSAADERAAERFAARVLIDPAALRAASAWAHDDHELADELGVTVDVVRDYRALPGSAGACVSARGSASARPRAARAPRRRRRAP</sequence>
<proteinExistence type="predicted"/>
<reference evidence="3 4" key="1">
    <citation type="submission" date="2018-11" db="EMBL/GenBank/DDBJ databases">
        <title>Sequencing the genomes of 1000 actinobacteria strains.</title>
        <authorList>
            <person name="Klenk H.-P."/>
        </authorList>
    </citation>
    <scope>NUCLEOTIDE SEQUENCE [LARGE SCALE GENOMIC DNA]</scope>
    <source>
        <strain evidence="3 4">DSM 9580</strain>
    </source>
</reference>
<dbReference type="Proteomes" id="UP000275456">
    <property type="component" value="Unassembled WGS sequence"/>
</dbReference>
<dbReference type="Pfam" id="PF06114">
    <property type="entry name" value="Peptidase_M78"/>
    <property type="match status" value="1"/>
</dbReference>
<name>A0A3N2ASM0_9MICO</name>
<dbReference type="InterPro" id="IPR010359">
    <property type="entry name" value="IrrE_HExxH"/>
</dbReference>
<dbReference type="RefSeq" id="WP_123697065.1">
    <property type="nucleotide sequence ID" value="NZ_RKHJ01000001.1"/>
</dbReference>
<evidence type="ECO:0000256" key="1">
    <source>
        <dbReference type="SAM" id="MobiDB-lite"/>
    </source>
</evidence>
<keyword evidence="4" id="KW-1185">Reference proteome</keyword>
<dbReference type="AlphaFoldDB" id="A0A3N2ASM0"/>
<evidence type="ECO:0000313" key="3">
    <source>
        <dbReference type="EMBL" id="ROR66039.1"/>
    </source>
</evidence>
<protein>
    <submittedName>
        <fullName evidence="3">Uncharacterized protein DUF955</fullName>
    </submittedName>
</protein>
<dbReference type="EMBL" id="RKHJ01000001">
    <property type="protein sequence ID" value="ROR66039.1"/>
    <property type="molecule type" value="Genomic_DNA"/>
</dbReference>